<reference evidence="2" key="1">
    <citation type="journal article" date="2020" name="mSystems">
        <title>Genome- and Community-Level Interaction Insights into Carbon Utilization and Element Cycling Functions of Hydrothermarchaeota in Hydrothermal Sediment.</title>
        <authorList>
            <person name="Zhou Z."/>
            <person name="Liu Y."/>
            <person name="Xu W."/>
            <person name="Pan J."/>
            <person name="Luo Z.H."/>
            <person name="Li M."/>
        </authorList>
    </citation>
    <scope>NUCLEOTIDE SEQUENCE [LARGE SCALE GENOMIC DNA]</scope>
    <source>
        <strain evidence="2">SpSt-508</strain>
    </source>
</reference>
<feature type="transmembrane region" description="Helical" evidence="1">
    <location>
        <begin position="250"/>
        <end position="268"/>
    </location>
</feature>
<sequence>MAAEGNSAGVLRAEQTAALRSVPDLGEGRPRPEARADSVARWLGWGGLVLLAATGRLWTPQQVFPRIPLWWWAPPAAWDWSALALTVCGLALLGIAPRRFAAGMASTGLAALFLADQHRLQPWAWQLFVLTAMGALGGGRLLVGGARWLTISIYAWSALSKCDAAFSDLIRPLVMAPVQLWIPKWDAALRHSLLLDVAVDCVVWSLPAGELAVAVLLARRPWRTAGLYASWFLHVCLLGLLGPFGQGHSLGVVWWNLWFIGQNYLLFWPRWRWSSRWFAELADTSLAVWRRRLAGALLAGVLVWPSTEPWGYCDAWLGWAVYVPRFDRVTVWLDQAARERLPPALQAYVAVPDAWFLAPEDAVVQYRIGAWSLAALGVPAYPHPRSSVGTALELAERYGLEGISVVWSRRTSRFERWSWDRQATDRRVADRRATTVVVGRSELARLAGEFRVNAFPESWYRRVAEGPPAQ</sequence>
<dbReference type="EMBL" id="DSVQ01000005">
    <property type="protein sequence ID" value="HGT38070.1"/>
    <property type="molecule type" value="Genomic_DNA"/>
</dbReference>
<evidence type="ECO:0000313" key="2">
    <source>
        <dbReference type="EMBL" id="HGT38070.1"/>
    </source>
</evidence>
<keyword evidence="1" id="KW-0812">Transmembrane</keyword>
<dbReference type="AlphaFoldDB" id="A0A7C4QTJ6"/>
<organism evidence="2">
    <name type="scientific">Schlesneria paludicola</name>
    <dbReference type="NCBI Taxonomy" id="360056"/>
    <lineage>
        <taxon>Bacteria</taxon>
        <taxon>Pseudomonadati</taxon>
        <taxon>Planctomycetota</taxon>
        <taxon>Planctomycetia</taxon>
        <taxon>Planctomycetales</taxon>
        <taxon>Planctomycetaceae</taxon>
        <taxon>Schlesneria</taxon>
    </lineage>
</organism>
<feature type="transmembrane region" description="Helical" evidence="1">
    <location>
        <begin position="70"/>
        <end position="93"/>
    </location>
</feature>
<protein>
    <recommendedName>
        <fullName evidence="3">HTTM domain-containing protein</fullName>
    </recommendedName>
</protein>
<gene>
    <name evidence="2" type="ORF">ENS64_02195</name>
</gene>
<evidence type="ECO:0008006" key="3">
    <source>
        <dbReference type="Google" id="ProtNLM"/>
    </source>
</evidence>
<comment type="caution">
    <text evidence="2">The sequence shown here is derived from an EMBL/GenBank/DDBJ whole genome shotgun (WGS) entry which is preliminary data.</text>
</comment>
<evidence type="ECO:0000256" key="1">
    <source>
        <dbReference type="SAM" id="Phobius"/>
    </source>
</evidence>
<feature type="transmembrane region" description="Helical" evidence="1">
    <location>
        <begin position="225"/>
        <end position="244"/>
    </location>
</feature>
<name>A0A7C4QTJ6_9PLAN</name>
<accession>A0A7C4QTJ6</accession>
<keyword evidence="1" id="KW-0472">Membrane</keyword>
<feature type="transmembrane region" description="Helical" evidence="1">
    <location>
        <begin position="123"/>
        <end position="143"/>
    </location>
</feature>
<keyword evidence="1" id="KW-1133">Transmembrane helix</keyword>
<proteinExistence type="predicted"/>